<dbReference type="OrthoDB" id="4749253at2"/>
<feature type="transmembrane region" description="Helical" evidence="1">
    <location>
        <begin position="91"/>
        <end position="106"/>
    </location>
</feature>
<protein>
    <submittedName>
        <fullName evidence="2">Uncharacterized protein</fullName>
    </submittedName>
</protein>
<sequence>MTATAEYATTGPDGTRLSPGLWLTAVVELGVAVAVGAVLLRGNADTAVLHHPQMPDVHHGPVQPHWTAGFFVSAAVAAALMLGWTIVRRRALALGAAGGLIAVVAAEPVRTLALQSHLIAMVILEVVLVAAPLLIVSGVRGRTDQRTRRSSAWMAGVIAAVLANSAFLIVLHVPAIHGRAAALTAVPGWLIMAAVVTGVGYWSAILLTTGRAPLALRRAALTIGQEVAAILGLAALIVPATHTHQVNPLGLSAATDQRLGGALMLITCAAVTLPLIKHLAK</sequence>
<feature type="transmembrane region" description="Helical" evidence="1">
    <location>
        <begin position="258"/>
        <end position="276"/>
    </location>
</feature>
<feature type="transmembrane region" description="Helical" evidence="1">
    <location>
        <begin position="151"/>
        <end position="176"/>
    </location>
</feature>
<dbReference type="STRING" id="875328.JDM601_3823"/>
<feature type="transmembrane region" description="Helical" evidence="1">
    <location>
        <begin position="21"/>
        <end position="44"/>
    </location>
</feature>
<proteinExistence type="predicted"/>
<accession>F5YRN2</accession>
<evidence type="ECO:0000313" key="2">
    <source>
        <dbReference type="EMBL" id="AEF37823.1"/>
    </source>
</evidence>
<evidence type="ECO:0000313" key="3">
    <source>
        <dbReference type="Proteomes" id="UP000009224"/>
    </source>
</evidence>
<feature type="transmembrane region" description="Helical" evidence="1">
    <location>
        <begin position="219"/>
        <end position="238"/>
    </location>
</feature>
<keyword evidence="1" id="KW-0472">Membrane</keyword>
<dbReference type="AlphaFoldDB" id="F5YRN2"/>
<feature type="transmembrane region" description="Helical" evidence="1">
    <location>
        <begin position="64"/>
        <end position="84"/>
    </location>
</feature>
<gene>
    <name evidence="2" type="ordered locus">JDM601_3823</name>
</gene>
<dbReference type="eggNOG" id="ENOG50339Q1">
    <property type="taxonomic scope" value="Bacteria"/>
</dbReference>
<name>F5YRN2_MYCSD</name>
<dbReference type="KEGG" id="mjd:JDM601_3823"/>
<dbReference type="HOGENOM" id="CLU_920776_0_0_11"/>
<feature type="transmembrane region" description="Helical" evidence="1">
    <location>
        <begin position="118"/>
        <end position="139"/>
    </location>
</feature>
<feature type="transmembrane region" description="Helical" evidence="1">
    <location>
        <begin position="188"/>
        <end position="207"/>
    </location>
</feature>
<dbReference type="RefSeq" id="WP_013830746.1">
    <property type="nucleotide sequence ID" value="NC_015576.1"/>
</dbReference>
<dbReference type="EMBL" id="CP002329">
    <property type="protein sequence ID" value="AEF37823.1"/>
    <property type="molecule type" value="Genomic_DNA"/>
</dbReference>
<organism evidence="2 3">
    <name type="scientific">Mycolicibacter sinensis (strain JDM601)</name>
    <name type="common">Mycobacterium sinense</name>
    <dbReference type="NCBI Taxonomy" id="875328"/>
    <lineage>
        <taxon>Bacteria</taxon>
        <taxon>Bacillati</taxon>
        <taxon>Actinomycetota</taxon>
        <taxon>Actinomycetes</taxon>
        <taxon>Mycobacteriales</taxon>
        <taxon>Mycobacteriaceae</taxon>
        <taxon>Mycolicibacter</taxon>
    </lineage>
</organism>
<dbReference type="Proteomes" id="UP000009224">
    <property type="component" value="Chromosome"/>
</dbReference>
<keyword evidence="1" id="KW-1133">Transmembrane helix</keyword>
<keyword evidence="3" id="KW-1185">Reference proteome</keyword>
<evidence type="ECO:0000256" key="1">
    <source>
        <dbReference type="SAM" id="Phobius"/>
    </source>
</evidence>
<keyword evidence="1" id="KW-0812">Transmembrane</keyword>
<reference evidence="2 3" key="1">
    <citation type="journal article" date="2011" name="J. Bacteriol.">
        <title>Complete genome sequence of a novel clinical isolate, the nontuberculous Mycobacterium strain JDM601.</title>
        <authorList>
            <person name="Zhang Z.Y."/>
            <person name="Sun Z.Q."/>
            <person name="Wang Z.L."/>
            <person name="Wen Z.L."/>
            <person name="Sun Q.W."/>
            <person name="Zhu Z.Q."/>
            <person name="Song Y.Z."/>
            <person name="Zhao J.W."/>
            <person name="Wang H.H."/>
            <person name="Zhang S.L."/>
            <person name="Guo X.K."/>
        </authorList>
    </citation>
    <scope>NUCLEOTIDE SEQUENCE [LARGE SCALE GENOMIC DNA]</scope>
    <source>
        <strain evidence="2 3">JDM601</strain>
    </source>
</reference>